<dbReference type="GO" id="GO:0016765">
    <property type="term" value="F:transferase activity, transferring alkyl or aryl (other than methyl) groups"/>
    <property type="evidence" value="ECO:0007669"/>
    <property type="project" value="InterPro"/>
</dbReference>
<evidence type="ECO:0000256" key="3">
    <source>
        <dbReference type="ARBA" id="ARBA00022692"/>
    </source>
</evidence>
<dbReference type="GO" id="GO:0016020">
    <property type="term" value="C:membrane"/>
    <property type="evidence" value="ECO:0007669"/>
    <property type="project" value="UniProtKB-SubCell"/>
</dbReference>
<feature type="transmembrane region" description="Helical" evidence="6">
    <location>
        <begin position="300"/>
        <end position="319"/>
    </location>
</feature>
<accession>A0A5M6D6L3</accession>
<feature type="transmembrane region" description="Helical" evidence="6">
    <location>
        <begin position="237"/>
        <end position="260"/>
    </location>
</feature>
<feature type="transmembrane region" description="Helical" evidence="6">
    <location>
        <begin position="120"/>
        <end position="137"/>
    </location>
</feature>
<dbReference type="Gene3D" id="1.10.357.140">
    <property type="entry name" value="UbiA prenyltransferase"/>
    <property type="match status" value="1"/>
</dbReference>
<sequence length="322" mass="33398">MNDPGSHGTWTDWMQLVRLPTVFTVLADVGAAFLLVAGGPVPPARFVLIVLAGVSLYWAGMILNDVFDLEQDKAERSTRPLAAGRISPATAARAGWGLLVLGVVLAAVSGYVPAVGAPSTWLPGGIAASLAALIVAYDGPLKPTPIAPLAMGGCRMLSFLLGAAPMLGLVDGVPVIPRYLLGIAIGFGVYVMGITTLARDEATGGHLINLRTGFVVMIIGVVLLAFAPGLSTFDERAGWAFTVGERFVLLIGLIAMPVMVRALRVQLNPDPAAIGNTIRAALMTIIPLAAAFAMLGAGPFWAMVVFALVIPALGLSARLRVT</sequence>
<comment type="subcellular location">
    <subcellularLocation>
        <location evidence="1">Membrane</location>
        <topology evidence="1">Multi-pass membrane protein</topology>
    </subcellularLocation>
</comment>
<evidence type="ECO:0000256" key="6">
    <source>
        <dbReference type="SAM" id="Phobius"/>
    </source>
</evidence>
<feature type="transmembrane region" description="Helical" evidence="6">
    <location>
        <begin position="272"/>
        <end position="294"/>
    </location>
</feature>
<evidence type="ECO:0000256" key="4">
    <source>
        <dbReference type="ARBA" id="ARBA00022989"/>
    </source>
</evidence>
<evidence type="ECO:0000256" key="2">
    <source>
        <dbReference type="ARBA" id="ARBA00022475"/>
    </source>
</evidence>
<dbReference type="InterPro" id="IPR050475">
    <property type="entry name" value="Prenyltransferase_related"/>
</dbReference>
<dbReference type="Proteomes" id="UP000324479">
    <property type="component" value="Unassembled WGS sequence"/>
</dbReference>
<dbReference type="RefSeq" id="WP_161604531.1">
    <property type="nucleotide sequence ID" value="NZ_VWOX01000008.1"/>
</dbReference>
<dbReference type="EMBL" id="VWOX01000008">
    <property type="protein sequence ID" value="KAA5542190.1"/>
    <property type="molecule type" value="Genomic_DNA"/>
</dbReference>
<keyword evidence="3 6" id="KW-0812">Transmembrane</keyword>
<reference evidence="7 8" key="1">
    <citation type="submission" date="2019-08" db="EMBL/GenBank/DDBJ databases">
        <authorList>
            <person name="Dhanesh K."/>
            <person name="Kumar G."/>
            <person name="Sasikala C."/>
            <person name="Venkata Ramana C."/>
        </authorList>
    </citation>
    <scope>NUCLEOTIDE SEQUENCE [LARGE SCALE GENOMIC DNA]</scope>
    <source>
        <strain evidence="7 8">JC645</strain>
    </source>
</reference>
<comment type="caution">
    <text evidence="7">The sequence shown here is derived from an EMBL/GenBank/DDBJ whole genome shotgun (WGS) entry which is preliminary data.</text>
</comment>
<evidence type="ECO:0000256" key="1">
    <source>
        <dbReference type="ARBA" id="ARBA00004141"/>
    </source>
</evidence>
<dbReference type="PANTHER" id="PTHR42723:SF1">
    <property type="entry name" value="CHLOROPHYLL SYNTHASE, CHLOROPLASTIC"/>
    <property type="match status" value="1"/>
</dbReference>
<feature type="transmembrane region" description="Helical" evidence="6">
    <location>
        <begin position="210"/>
        <end position="231"/>
    </location>
</feature>
<dbReference type="InterPro" id="IPR044878">
    <property type="entry name" value="UbiA_sf"/>
</dbReference>
<dbReference type="Pfam" id="PF01040">
    <property type="entry name" value="UbiA"/>
    <property type="match status" value="1"/>
</dbReference>
<keyword evidence="4 6" id="KW-1133">Transmembrane helix</keyword>
<proteinExistence type="predicted"/>
<keyword evidence="5 6" id="KW-0472">Membrane</keyword>
<keyword evidence="7" id="KW-0808">Transferase</keyword>
<keyword evidence="8" id="KW-1185">Reference proteome</keyword>
<evidence type="ECO:0000313" key="8">
    <source>
        <dbReference type="Proteomes" id="UP000324479"/>
    </source>
</evidence>
<dbReference type="InterPro" id="IPR000537">
    <property type="entry name" value="UbiA_prenyltransferase"/>
</dbReference>
<feature type="transmembrane region" description="Helical" evidence="6">
    <location>
        <begin position="94"/>
        <end position="114"/>
    </location>
</feature>
<feature type="transmembrane region" description="Helical" evidence="6">
    <location>
        <begin position="46"/>
        <end position="67"/>
    </location>
</feature>
<gene>
    <name evidence="7" type="ORF">FYK55_15405</name>
</gene>
<evidence type="ECO:0000313" key="7">
    <source>
        <dbReference type="EMBL" id="KAA5542190.1"/>
    </source>
</evidence>
<dbReference type="PANTHER" id="PTHR42723">
    <property type="entry name" value="CHLOROPHYLL SYNTHASE"/>
    <property type="match status" value="1"/>
</dbReference>
<dbReference type="AlphaFoldDB" id="A0A5M6D6L3"/>
<evidence type="ECO:0000256" key="5">
    <source>
        <dbReference type="ARBA" id="ARBA00023136"/>
    </source>
</evidence>
<protein>
    <submittedName>
        <fullName evidence="7">Prenyltransferase</fullName>
    </submittedName>
</protein>
<name>A0A5M6D6L3_9BACT</name>
<dbReference type="CDD" id="cd13964">
    <property type="entry name" value="PT_UbiA_1"/>
    <property type="match status" value="1"/>
</dbReference>
<organism evidence="7 8">
    <name type="scientific">Roseiconus nitratireducens</name>
    <dbReference type="NCBI Taxonomy" id="2605748"/>
    <lineage>
        <taxon>Bacteria</taxon>
        <taxon>Pseudomonadati</taxon>
        <taxon>Planctomycetota</taxon>
        <taxon>Planctomycetia</taxon>
        <taxon>Pirellulales</taxon>
        <taxon>Pirellulaceae</taxon>
        <taxon>Roseiconus</taxon>
    </lineage>
</organism>
<feature type="transmembrane region" description="Helical" evidence="6">
    <location>
        <begin position="176"/>
        <end position="198"/>
    </location>
</feature>
<feature type="transmembrane region" description="Helical" evidence="6">
    <location>
        <begin position="21"/>
        <end position="40"/>
    </location>
</feature>
<keyword evidence="2" id="KW-1003">Cell membrane</keyword>